<keyword evidence="3" id="KW-1185">Reference proteome</keyword>
<evidence type="ECO:0000313" key="2">
    <source>
        <dbReference type="EMBL" id="GIQ90662.1"/>
    </source>
</evidence>
<dbReference type="EMBL" id="BDIP01006489">
    <property type="protein sequence ID" value="GIQ90662.1"/>
    <property type="molecule type" value="Genomic_DNA"/>
</dbReference>
<name>A0A9K3D8P9_9EUKA</name>
<evidence type="ECO:0000256" key="1">
    <source>
        <dbReference type="SAM" id="MobiDB-lite"/>
    </source>
</evidence>
<accession>A0A9K3D8P9</accession>
<protein>
    <submittedName>
        <fullName evidence="2">Uncharacterized protein</fullName>
    </submittedName>
</protein>
<feature type="region of interest" description="Disordered" evidence="1">
    <location>
        <begin position="34"/>
        <end position="54"/>
    </location>
</feature>
<comment type="caution">
    <text evidence="2">The sequence shown here is derived from an EMBL/GenBank/DDBJ whole genome shotgun (WGS) entry which is preliminary data.</text>
</comment>
<sequence>MAMMAGKGFTPEPFSQTILEEVVALIGEKVDLEEEERTDMRHKPIFTIDPTTAK</sequence>
<dbReference type="SUPFAM" id="SSF50249">
    <property type="entry name" value="Nucleic acid-binding proteins"/>
    <property type="match status" value="1"/>
</dbReference>
<gene>
    <name evidence="2" type="ORF">KIPB_013538</name>
</gene>
<evidence type="ECO:0000313" key="3">
    <source>
        <dbReference type="Proteomes" id="UP000265618"/>
    </source>
</evidence>
<feature type="non-terminal residue" evidence="2">
    <location>
        <position position="1"/>
    </location>
</feature>
<dbReference type="AlphaFoldDB" id="A0A9K3D8P9"/>
<organism evidence="2 3">
    <name type="scientific">Kipferlia bialata</name>
    <dbReference type="NCBI Taxonomy" id="797122"/>
    <lineage>
        <taxon>Eukaryota</taxon>
        <taxon>Metamonada</taxon>
        <taxon>Carpediemonas-like organisms</taxon>
        <taxon>Kipferlia</taxon>
    </lineage>
</organism>
<dbReference type="InterPro" id="IPR012340">
    <property type="entry name" value="NA-bd_OB-fold"/>
</dbReference>
<proteinExistence type="predicted"/>
<dbReference type="Proteomes" id="UP000265618">
    <property type="component" value="Unassembled WGS sequence"/>
</dbReference>
<reference evidence="2 3" key="1">
    <citation type="journal article" date="2018" name="PLoS ONE">
        <title>The draft genome of Kipferlia bialata reveals reductive genome evolution in fornicate parasites.</title>
        <authorList>
            <person name="Tanifuji G."/>
            <person name="Takabayashi S."/>
            <person name="Kume K."/>
            <person name="Takagi M."/>
            <person name="Nakayama T."/>
            <person name="Kamikawa R."/>
            <person name="Inagaki Y."/>
            <person name="Hashimoto T."/>
        </authorList>
    </citation>
    <scope>NUCLEOTIDE SEQUENCE [LARGE SCALE GENOMIC DNA]</scope>
    <source>
        <strain evidence="2">NY0173</strain>
    </source>
</reference>